<dbReference type="SUPFAM" id="SSF55811">
    <property type="entry name" value="Nudix"/>
    <property type="match status" value="1"/>
</dbReference>
<organism evidence="9 10">
    <name type="scientific">Olpidium bornovanus</name>
    <dbReference type="NCBI Taxonomy" id="278681"/>
    <lineage>
        <taxon>Eukaryota</taxon>
        <taxon>Fungi</taxon>
        <taxon>Fungi incertae sedis</taxon>
        <taxon>Olpidiomycota</taxon>
        <taxon>Olpidiomycotina</taxon>
        <taxon>Olpidiomycetes</taxon>
        <taxon>Olpidiales</taxon>
        <taxon>Olpidiaceae</taxon>
        <taxon>Olpidium</taxon>
    </lineage>
</organism>
<feature type="region of interest" description="Disordered" evidence="6">
    <location>
        <begin position="213"/>
        <end position="259"/>
    </location>
</feature>
<evidence type="ECO:0000259" key="7">
    <source>
        <dbReference type="PROSITE" id="PS50103"/>
    </source>
</evidence>
<gene>
    <name evidence="9" type="ORF">BJ554DRAFT_4349</name>
</gene>
<dbReference type="PROSITE" id="PS50103">
    <property type="entry name" value="ZF_C3H1"/>
    <property type="match status" value="2"/>
</dbReference>
<dbReference type="GO" id="GO:0008270">
    <property type="term" value="F:zinc ion binding"/>
    <property type="evidence" value="ECO:0007669"/>
    <property type="project" value="UniProtKB-KW"/>
</dbReference>
<dbReference type="Proteomes" id="UP000673691">
    <property type="component" value="Unassembled WGS sequence"/>
</dbReference>
<sequence length="770" mass="84712">MAQGSADKAEHHAGLVLYRLSPTTGAAEVLLFNDAHDPLPADSLTLNPRIAHAATLDTGEGKSRSGLWRHGGIYLPVRRPPDSCARRQVGELTGLAPKDYMVEDDFRVEIKYLADTRPKRVVYLLAHVSDQARIVPAGEGISFAWLPVQSALDKSMFRSMHDVLRKAFEYIEKVRAARVPPPGAILGTGGSHHFRTPHELDQRFLRSMNLGSLEGQFSRHPSPTHSPGQQQWGERPGDEERYSPGPRVGGSEPPSGTAESTLYKTRLCERFENEGHCSFSSKCSFAHGLYELRERPLHHSRNGGPSQAGPASENRLFKTKLCDRFAREGTCGYGSACNFAHGEAELRERPSPPFGRTHSRDGEDGDSATWASSLPRPGGERKSRPPSEECQLRPESPGLLVMKHHPGTYAFKMRLNSEKDQTVAATTSAAGPVESGSGVRRSPARPTEADSQLANHADGSYRQATPGSTRGDVDAGSGTKGLTSAAASNMRSSGRGDARKNVSLKELLSQEKTEQDRAWVQVVEYFGDEQEKVSRPPPKVQQRKPPSKEEQLAAELKEFMTGSLATLQSAGPGPEQQKLFAAEIKARETADSDGMCLCSTEVTRIEFRNDLSKPQLFNVLVPSLCDAPESFAKNLKLRMQLMKTVSVFQAICEQLSALLSLALHGEGVSTYSLYFIASSPCTSLPRRYQFVRSTADQTAWINAWERWLAKNPVFLPRSAAVFKFFYDVELVEEDAFLMWHAGPVAAGGSAEVREKVRPFIEWLQSAEEED</sequence>
<dbReference type="EMBL" id="JAEFCI010012404">
    <property type="protein sequence ID" value="KAG5456024.1"/>
    <property type="molecule type" value="Genomic_DNA"/>
</dbReference>
<dbReference type="OrthoDB" id="410307at2759"/>
<name>A0A8H8DET3_9FUNG</name>
<evidence type="ECO:0000259" key="8">
    <source>
        <dbReference type="PROSITE" id="PS51363"/>
    </source>
</evidence>
<dbReference type="PROSITE" id="PS51363">
    <property type="entry name" value="W2"/>
    <property type="match status" value="1"/>
</dbReference>
<dbReference type="Gene3D" id="1.25.40.180">
    <property type="match status" value="1"/>
</dbReference>
<keyword evidence="1 5" id="KW-0479">Metal-binding</keyword>
<reference evidence="9 10" key="1">
    <citation type="journal article" name="Sci. Rep.">
        <title>Genome-scale phylogenetic analyses confirm Olpidium as the closest living zoosporic fungus to the non-flagellated, terrestrial fungi.</title>
        <authorList>
            <person name="Chang Y."/>
            <person name="Rochon D."/>
            <person name="Sekimoto S."/>
            <person name="Wang Y."/>
            <person name="Chovatia M."/>
            <person name="Sandor L."/>
            <person name="Salamov A."/>
            <person name="Grigoriev I.V."/>
            <person name="Stajich J.E."/>
            <person name="Spatafora J.W."/>
        </authorList>
    </citation>
    <scope>NUCLEOTIDE SEQUENCE [LARGE SCALE GENOMIC DNA]</scope>
    <source>
        <strain evidence="9">S191</strain>
    </source>
</reference>
<dbReference type="InterPro" id="IPR045877">
    <property type="entry name" value="ZFP36-like"/>
</dbReference>
<dbReference type="SMART" id="SM00356">
    <property type="entry name" value="ZnF_C3H1"/>
    <property type="match status" value="2"/>
</dbReference>
<dbReference type="GO" id="GO:0051252">
    <property type="term" value="P:regulation of RNA metabolic process"/>
    <property type="evidence" value="ECO:0007669"/>
    <property type="project" value="UniProtKB-ARBA"/>
</dbReference>
<dbReference type="GO" id="GO:0010468">
    <property type="term" value="P:regulation of gene expression"/>
    <property type="evidence" value="ECO:0007669"/>
    <property type="project" value="UniProtKB-ARBA"/>
</dbReference>
<dbReference type="InterPro" id="IPR036855">
    <property type="entry name" value="Znf_CCCH_sf"/>
</dbReference>
<feature type="compositionally biased region" description="Polar residues" evidence="6">
    <location>
        <begin position="480"/>
        <end position="492"/>
    </location>
</feature>
<protein>
    <submittedName>
        <fullName evidence="9">Uncharacterized protein</fullName>
    </submittedName>
</protein>
<evidence type="ECO:0000313" key="9">
    <source>
        <dbReference type="EMBL" id="KAG5456024.1"/>
    </source>
</evidence>
<dbReference type="PANTHER" id="PTHR12547">
    <property type="entry name" value="CCCH ZINC FINGER/TIS11-RELATED"/>
    <property type="match status" value="1"/>
</dbReference>
<keyword evidence="2" id="KW-0677">Repeat</keyword>
<feature type="region of interest" description="Disordered" evidence="6">
    <location>
        <begin position="529"/>
        <end position="549"/>
    </location>
</feature>
<comment type="caution">
    <text evidence="9">The sequence shown here is derived from an EMBL/GenBank/DDBJ whole genome shotgun (WGS) entry which is preliminary data.</text>
</comment>
<dbReference type="SUPFAM" id="SSF48371">
    <property type="entry name" value="ARM repeat"/>
    <property type="match status" value="1"/>
</dbReference>
<dbReference type="PANTHER" id="PTHR12547:SF18">
    <property type="entry name" value="PROTEIN TIS11"/>
    <property type="match status" value="1"/>
</dbReference>
<feature type="domain" description="C3H1-type" evidence="7">
    <location>
        <begin position="262"/>
        <end position="290"/>
    </location>
</feature>
<proteinExistence type="predicted"/>
<dbReference type="Gene3D" id="4.10.1000.10">
    <property type="entry name" value="Zinc finger, CCCH-type"/>
    <property type="match status" value="2"/>
</dbReference>
<dbReference type="InterPro" id="IPR016024">
    <property type="entry name" value="ARM-type_fold"/>
</dbReference>
<dbReference type="Pfam" id="PF00642">
    <property type="entry name" value="zf-CCCH"/>
    <property type="match status" value="2"/>
</dbReference>
<feature type="region of interest" description="Disordered" evidence="6">
    <location>
        <begin position="420"/>
        <end position="498"/>
    </location>
</feature>
<keyword evidence="3 5" id="KW-0863">Zinc-finger</keyword>
<feature type="zinc finger region" description="C3H1-type" evidence="5">
    <location>
        <begin position="316"/>
        <end position="344"/>
    </location>
</feature>
<dbReference type="Gene3D" id="3.90.79.10">
    <property type="entry name" value="Nucleoside Triphosphate Pyrophosphohydrolase"/>
    <property type="match status" value="1"/>
</dbReference>
<dbReference type="GO" id="GO:0003729">
    <property type="term" value="F:mRNA binding"/>
    <property type="evidence" value="ECO:0007669"/>
    <property type="project" value="InterPro"/>
</dbReference>
<feature type="compositionally biased region" description="Polar residues" evidence="6">
    <location>
        <begin position="219"/>
        <end position="232"/>
    </location>
</feature>
<dbReference type="FunFam" id="4.10.1000.10:FF:000001">
    <property type="entry name" value="zinc finger CCCH domain-containing protein 15-like"/>
    <property type="match status" value="1"/>
</dbReference>
<evidence type="ECO:0000256" key="6">
    <source>
        <dbReference type="SAM" id="MobiDB-lite"/>
    </source>
</evidence>
<evidence type="ECO:0000256" key="2">
    <source>
        <dbReference type="ARBA" id="ARBA00022737"/>
    </source>
</evidence>
<dbReference type="SMART" id="SM00515">
    <property type="entry name" value="eIF5C"/>
    <property type="match status" value="1"/>
</dbReference>
<feature type="domain" description="W2" evidence="8">
    <location>
        <begin position="606"/>
        <end position="770"/>
    </location>
</feature>
<evidence type="ECO:0000256" key="5">
    <source>
        <dbReference type="PROSITE-ProRule" id="PRU00723"/>
    </source>
</evidence>
<keyword evidence="10" id="KW-1185">Reference proteome</keyword>
<feature type="zinc finger region" description="C3H1-type" evidence="5">
    <location>
        <begin position="262"/>
        <end position="290"/>
    </location>
</feature>
<dbReference type="AlphaFoldDB" id="A0A8H8DET3"/>
<feature type="domain" description="C3H1-type" evidence="7">
    <location>
        <begin position="316"/>
        <end position="344"/>
    </location>
</feature>
<dbReference type="Pfam" id="PF02020">
    <property type="entry name" value="W2"/>
    <property type="match status" value="1"/>
</dbReference>
<dbReference type="SUPFAM" id="SSF90229">
    <property type="entry name" value="CCCH zinc finger"/>
    <property type="match status" value="2"/>
</dbReference>
<dbReference type="InterPro" id="IPR003307">
    <property type="entry name" value="W2_domain"/>
</dbReference>
<accession>A0A8H8DET3</accession>
<evidence type="ECO:0000313" key="10">
    <source>
        <dbReference type="Proteomes" id="UP000673691"/>
    </source>
</evidence>
<dbReference type="FunFam" id="4.10.1000.10:FF:000003">
    <property type="entry name" value="Zinc finger CCCH domain-containing protein"/>
    <property type="match status" value="1"/>
</dbReference>
<evidence type="ECO:0000256" key="1">
    <source>
        <dbReference type="ARBA" id="ARBA00022723"/>
    </source>
</evidence>
<keyword evidence="4 5" id="KW-0862">Zinc</keyword>
<feature type="region of interest" description="Disordered" evidence="6">
    <location>
        <begin position="344"/>
        <end position="402"/>
    </location>
</feature>
<dbReference type="InterPro" id="IPR015797">
    <property type="entry name" value="NUDIX_hydrolase-like_dom_sf"/>
</dbReference>
<dbReference type="InterPro" id="IPR000571">
    <property type="entry name" value="Znf_CCCH"/>
</dbReference>
<evidence type="ECO:0000256" key="4">
    <source>
        <dbReference type="ARBA" id="ARBA00022833"/>
    </source>
</evidence>
<feature type="compositionally biased region" description="Basic and acidic residues" evidence="6">
    <location>
        <begin position="378"/>
        <end position="392"/>
    </location>
</feature>
<evidence type="ECO:0000256" key="3">
    <source>
        <dbReference type="ARBA" id="ARBA00022771"/>
    </source>
</evidence>